<evidence type="ECO:0000313" key="6">
    <source>
        <dbReference type="Proteomes" id="UP001174934"/>
    </source>
</evidence>
<dbReference type="Pfam" id="PF00172">
    <property type="entry name" value="Zn_clus"/>
    <property type="match status" value="1"/>
</dbReference>
<dbReference type="InterPro" id="IPR007219">
    <property type="entry name" value="XnlR_reg_dom"/>
</dbReference>
<keyword evidence="2" id="KW-0539">Nucleus</keyword>
<protein>
    <recommendedName>
        <fullName evidence="4">Zn(2)-C6 fungal-type domain-containing protein</fullName>
    </recommendedName>
</protein>
<dbReference type="EMBL" id="JAULSR010000001">
    <property type="protein sequence ID" value="KAK0634424.1"/>
    <property type="molecule type" value="Genomic_DNA"/>
</dbReference>
<dbReference type="GO" id="GO:0003677">
    <property type="term" value="F:DNA binding"/>
    <property type="evidence" value="ECO:0007669"/>
    <property type="project" value="InterPro"/>
</dbReference>
<feature type="compositionally biased region" description="Basic and acidic residues" evidence="3">
    <location>
        <begin position="98"/>
        <end position="113"/>
    </location>
</feature>
<dbReference type="PANTHER" id="PTHR31668">
    <property type="entry name" value="GLUCOSE TRANSPORT TRANSCRIPTION REGULATOR RGT1-RELATED-RELATED"/>
    <property type="match status" value="1"/>
</dbReference>
<evidence type="ECO:0000256" key="3">
    <source>
        <dbReference type="SAM" id="MobiDB-lite"/>
    </source>
</evidence>
<feature type="compositionally biased region" description="Basic and acidic residues" evidence="3">
    <location>
        <begin position="30"/>
        <end position="39"/>
    </location>
</feature>
<dbReference type="SMART" id="SM00906">
    <property type="entry name" value="Fungal_trans"/>
    <property type="match status" value="1"/>
</dbReference>
<keyword evidence="1" id="KW-0479">Metal-binding</keyword>
<dbReference type="Gene3D" id="4.10.240.10">
    <property type="entry name" value="Zn(2)-C6 fungal-type DNA-binding domain"/>
    <property type="match status" value="1"/>
</dbReference>
<evidence type="ECO:0000256" key="1">
    <source>
        <dbReference type="ARBA" id="ARBA00022723"/>
    </source>
</evidence>
<proteinExistence type="predicted"/>
<dbReference type="InterPro" id="IPR001138">
    <property type="entry name" value="Zn2Cys6_DnaBD"/>
</dbReference>
<dbReference type="AlphaFoldDB" id="A0AA39XI42"/>
<comment type="caution">
    <text evidence="5">The sequence shown here is derived from an EMBL/GenBank/DDBJ whole genome shotgun (WGS) entry which is preliminary data.</text>
</comment>
<reference evidence="5" key="1">
    <citation type="submission" date="2023-06" db="EMBL/GenBank/DDBJ databases">
        <title>Genome-scale phylogeny and comparative genomics of the fungal order Sordariales.</title>
        <authorList>
            <consortium name="Lawrence Berkeley National Laboratory"/>
            <person name="Hensen N."/>
            <person name="Bonometti L."/>
            <person name="Westerberg I."/>
            <person name="Brannstrom I.O."/>
            <person name="Guillou S."/>
            <person name="Cros-Aarteil S."/>
            <person name="Calhoun S."/>
            <person name="Haridas S."/>
            <person name="Kuo A."/>
            <person name="Mondo S."/>
            <person name="Pangilinan J."/>
            <person name="Riley R."/>
            <person name="LaButti K."/>
            <person name="Andreopoulos B."/>
            <person name="Lipzen A."/>
            <person name="Chen C."/>
            <person name="Yanf M."/>
            <person name="Daum C."/>
            <person name="Ng V."/>
            <person name="Clum A."/>
            <person name="Steindorff A."/>
            <person name="Ohm R."/>
            <person name="Martin F."/>
            <person name="Silar P."/>
            <person name="Natvig D."/>
            <person name="Lalanne C."/>
            <person name="Gautier V."/>
            <person name="Ament-velasquez S.L."/>
            <person name="Kruys A."/>
            <person name="Hutchinson M.I."/>
            <person name="Powell A.J."/>
            <person name="Barry K."/>
            <person name="Miller A.N."/>
            <person name="Grigoriev I.V."/>
            <person name="Debuchy R."/>
            <person name="Gladieux P."/>
            <person name="Thoren M.H."/>
            <person name="Johannesson H."/>
        </authorList>
    </citation>
    <scope>NUCLEOTIDE SEQUENCE</scope>
    <source>
        <strain evidence="5">SMH3391-2</strain>
    </source>
</reference>
<evidence type="ECO:0000313" key="5">
    <source>
        <dbReference type="EMBL" id="KAK0634424.1"/>
    </source>
</evidence>
<dbReference type="GO" id="GO:0000981">
    <property type="term" value="F:DNA-binding transcription factor activity, RNA polymerase II-specific"/>
    <property type="evidence" value="ECO:0007669"/>
    <property type="project" value="InterPro"/>
</dbReference>
<feature type="domain" description="Zn(2)-C6 fungal-type" evidence="4">
    <location>
        <begin position="53"/>
        <end position="82"/>
    </location>
</feature>
<evidence type="ECO:0000259" key="4">
    <source>
        <dbReference type="PROSITE" id="PS50048"/>
    </source>
</evidence>
<dbReference type="GO" id="GO:0008270">
    <property type="term" value="F:zinc ion binding"/>
    <property type="evidence" value="ECO:0007669"/>
    <property type="project" value="InterPro"/>
</dbReference>
<dbReference type="InterPro" id="IPR050797">
    <property type="entry name" value="Carb_Metab_Trans_Reg"/>
</dbReference>
<gene>
    <name evidence="5" type="ORF">B0T17DRAFT_502086</name>
</gene>
<dbReference type="SMART" id="SM00066">
    <property type="entry name" value="GAL4"/>
    <property type="match status" value="1"/>
</dbReference>
<feature type="compositionally biased region" description="Basic residues" evidence="3">
    <location>
        <begin position="84"/>
        <end position="95"/>
    </location>
</feature>
<feature type="compositionally biased region" description="Polar residues" evidence="3">
    <location>
        <begin position="438"/>
        <end position="459"/>
    </location>
</feature>
<sequence>MWLRRGGGSKPEDDENFTATSSRAASSSDRNLKLDKTPTSDDGPGVEALKRIVCDHCRRRRIRCDYQSPCAQCRDAKLTCKRDHVPRKRGPKRGSGRVIKELRAQEPKSRESSAEPDIETDDGPRSAVTSGPSSPQDISWAKVVASDPVMRKAPESGGGSVGGAFATGQYGPTSRSYHYLVPQCVELYQEHIYPIMPLFNMPNIQKMVLRPLAPSEKTFVYALSALTCFHMSGQSLQQAVQAPDSWESAGRFFLEECILTRQSYDFVQHLSLDAVISSFWLSTSFFEINQSRKSWYYLREALTLALELGLHDDSTYSGLSAEETLCRQRVFWQLFVTERSFAILRNKPITFKKTPRLPTRRHAFEAPDIHSGFLQLISCYVHLDESFVTAWNDGSDPRVSAATYLALQQLLARPPAFLSPSTPGTPPPDDTGGGVSSARPSSSADGGGQSTQYSPRQGETTTDIQKADLLITQQWLRIIVWVSSFRQGLLSWGASHESMRFSFPLAIAQRTTSILQSLPPAAIEVHGMGIFEKIFEIGTWCISVLNSYDSATAAGNPMVDSLPDMSIFGVGRKGGVTMDPLEFFVKTLSASPNSRTQFAERLLLFASERPGGMKMALSPGLQIPTHCMRVPSPSSMMGGVMPEVWKTGGDDIHMGGGDAGVASPRRVRQTGSPPLSVVQQRQLVRQNLLQKPQREWMMDNSNRVGLAKQSAISVGDNMVLCQEDEGGGDRDGDRDDDCGPTG</sequence>
<dbReference type="Proteomes" id="UP001174934">
    <property type="component" value="Unassembled WGS sequence"/>
</dbReference>
<dbReference type="CDD" id="cd00067">
    <property type="entry name" value="GAL4"/>
    <property type="match status" value="1"/>
</dbReference>
<feature type="region of interest" description="Disordered" evidence="3">
    <location>
        <begin position="656"/>
        <end position="676"/>
    </location>
</feature>
<feature type="compositionally biased region" description="Low complexity" evidence="3">
    <location>
        <begin position="18"/>
        <end position="28"/>
    </location>
</feature>
<evidence type="ECO:0000256" key="2">
    <source>
        <dbReference type="ARBA" id="ARBA00023242"/>
    </source>
</evidence>
<feature type="compositionally biased region" description="Polar residues" evidence="3">
    <location>
        <begin position="127"/>
        <end position="137"/>
    </location>
</feature>
<dbReference type="CDD" id="cd12148">
    <property type="entry name" value="fungal_TF_MHR"/>
    <property type="match status" value="1"/>
</dbReference>
<feature type="region of interest" description="Disordered" evidence="3">
    <location>
        <begin position="1"/>
        <end position="47"/>
    </location>
</feature>
<feature type="region of interest" description="Disordered" evidence="3">
    <location>
        <begin position="720"/>
        <end position="742"/>
    </location>
</feature>
<organism evidence="5 6">
    <name type="scientific">Bombardia bombarda</name>
    <dbReference type="NCBI Taxonomy" id="252184"/>
    <lineage>
        <taxon>Eukaryota</taxon>
        <taxon>Fungi</taxon>
        <taxon>Dikarya</taxon>
        <taxon>Ascomycota</taxon>
        <taxon>Pezizomycotina</taxon>
        <taxon>Sordariomycetes</taxon>
        <taxon>Sordariomycetidae</taxon>
        <taxon>Sordariales</taxon>
        <taxon>Lasiosphaeriaceae</taxon>
        <taxon>Bombardia</taxon>
    </lineage>
</organism>
<dbReference type="PROSITE" id="PS50048">
    <property type="entry name" value="ZN2_CY6_FUNGAL_2"/>
    <property type="match status" value="1"/>
</dbReference>
<dbReference type="InterPro" id="IPR036864">
    <property type="entry name" value="Zn2-C6_fun-type_DNA-bd_sf"/>
</dbReference>
<accession>A0AA39XI42</accession>
<feature type="region of interest" description="Disordered" evidence="3">
    <location>
        <begin position="84"/>
        <end position="139"/>
    </location>
</feature>
<dbReference type="Pfam" id="PF04082">
    <property type="entry name" value="Fungal_trans"/>
    <property type="match status" value="1"/>
</dbReference>
<name>A0AA39XI42_9PEZI</name>
<keyword evidence="6" id="KW-1185">Reference proteome</keyword>
<dbReference type="GO" id="GO:0006351">
    <property type="term" value="P:DNA-templated transcription"/>
    <property type="evidence" value="ECO:0007669"/>
    <property type="project" value="InterPro"/>
</dbReference>
<feature type="region of interest" description="Disordered" evidence="3">
    <location>
        <begin position="416"/>
        <end position="459"/>
    </location>
</feature>
<dbReference type="SUPFAM" id="SSF57701">
    <property type="entry name" value="Zn2/Cys6 DNA-binding domain"/>
    <property type="match status" value="1"/>
</dbReference>
<dbReference type="PANTHER" id="PTHR31668:SF29">
    <property type="entry name" value="ZN(2)-C6 FUNGAL-TYPE DOMAIN-CONTAINING PROTEIN"/>
    <property type="match status" value="1"/>
</dbReference>